<sequence>MLVEGKSSGVTKKCTSKSNMCNEGEHIKGCRNKINWFDHELAHMRETLELITQINKDNPQVVSKKEINVFKSKYRSEIRIRKKNAHDKYIRRASDKQAAMWNVIKSNGVQSSKAHSSTLSANDLNSFFVSIADTIIAEIPATQSNFKDFIQTSDTLHFNFRTVSFNDVRDAIKSLKNSKSKDPYDIDVKIMKTLNNLLVYPITKLINMCIENNVFPALLKLAKIVPLFKKGCENDPCNFRPISIIPIIAKIFEILLKNQICEYFEGNNLFCNNQFGYRTNRSTKAAINNFISFINKCLEDNMFALANFYDLTKAFDCVQHHILIQKLSLYGFSNNSLSLIASYLSDRRQYVSFQNCLSNNVHIKHGVPQGSVLGPILFLIYINDLPNCSINQYILFADDTTSISSNSNFDHVLLDSQQHFDNIQNWFNANSLSINIAKTQSLLLSTRPHRSDLVEPVKFLGVIIDASLTWESHITSLSKKLSKITYMIRSLNTYVTKSTLMTAYYAYFQSNLQYCILIWGHSCHVSKVFAVQRRCLRIIANLYFRQCCKTTFIDLKILTVPCIYILECLIHVKNNYDDYRTPKEIHKYNTRFNNELIPEYTRLSKTRHGSNYFGVKFFNALPKFCQTLNSTIFKATVKRYLVTKAFYSIDEFLNNDLPTLFHNC</sequence>
<comment type="caution">
    <text evidence="2">The sequence shown here is derived from an EMBL/GenBank/DDBJ whole genome shotgun (WGS) entry which is preliminary data.</text>
</comment>
<reference evidence="2" key="1">
    <citation type="submission" date="2022-03" db="EMBL/GenBank/DDBJ databases">
        <authorList>
            <person name="Sayadi A."/>
        </authorList>
    </citation>
    <scope>NUCLEOTIDE SEQUENCE</scope>
</reference>
<dbReference type="Proteomes" id="UP001152888">
    <property type="component" value="Unassembled WGS sequence"/>
</dbReference>
<dbReference type="CDD" id="cd01650">
    <property type="entry name" value="RT_nLTR_like"/>
    <property type="match status" value="1"/>
</dbReference>
<dbReference type="PANTHER" id="PTHR33332">
    <property type="entry name" value="REVERSE TRANSCRIPTASE DOMAIN-CONTAINING PROTEIN"/>
    <property type="match status" value="1"/>
</dbReference>
<name>A0A9P0QEZ3_ACAOB</name>
<evidence type="ECO:0000259" key="1">
    <source>
        <dbReference type="PROSITE" id="PS50878"/>
    </source>
</evidence>
<keyword evidence="3" id="KW-1185">Reference proteome</keyword>
<dbReference type="OrthoDB" id="6701117at2759"/>
<dbReference type="AlphaFoldDB" id="A0A9P0QEZ3"/>
<gene>
    <name evidence="2" type="ORF">ACAOBT_LOCUS36928</name>
</gene>
<protein>
    <recommendedName>
        <fullName evidence="1">Reverse transcriptase domain-containing protein</fullName>
    </recommendedName>
</protein>
<dbReference type="EMBL" id="CAKOFQ010010041">
    <property type="protein sequence ID" value="CAH2018922.1"/>
    <property type="molecule type" value="Genomic_DNA"/>
</dbReference>
<feature type="domain" description="Reverse transcriptase" evidence="1">
    <location>
        <begin position="208"/>
        <end position="464"/>
    </location>
</feature>
<proteinExistence type="predicted"/>
<evidence type="ECO:0000313" key="2">
    <source>
        <dbReference type="EMBL" id="CAH2018922.1"/>
    </source>
</evidence>
<organism evidence="2 3">
    <name type="scientific">Acanthoscelides obtectus</name>
    <name type="common">Bean weevil</name>
    <name type="synonym">Bruchus obtectus</name>
    <dbReference type="NCBI Taxonomy" id="200917"/>
    <lineage>
        <taxon>Eukaryota</taxon>
        <taxon>Metazoa</taxon>
        <taxon>Ecdysozoa</taxon>
        <taxon>Arthropoda</taxon>
        <taxon>Hexapoda</taxon>
        <taxon>Insecta</taxon>
        <taxon>Pterygota</taxon>
        <taxon>Neoptera</taxon>
        <taxon>Endopterygota</taxon>
        <taxon>Coleoptera</taxon>
        <taxon>Polyphaga</taxon>
        <taxon>Cucujiformia</taxon>
        <taxon>Chrysomeloidea</taxon>
        <taxon>Chrysomelidae</taxon>
        <taxon>Bruchinae</taxon>
        <taxon>Bruchini</taxon>
        <taxon>Acanthoscelides</taxon>
    </lineage>
</organism>
<dbReference type="InterPro" id="IPR000477">
    <property type="entry name" value="RT_dom"/>
</dbReference>
<dbReference type="InterPro" id="IPR043502">
    <property type="entry name" value="DNA/RNA_pol_sf"/>
</dbReference>
<accession>A0A9P0QEZ3</accession>
<dbReference type="Pfam" id="PF00078">
    <property type="entry name" value="RVT_1"/>
    <property type="match status" value="1"/>
</dbReference>
<dbReference type="PROSITE" id="PS50878">
    <property type="entry name" value="RT_POL"/>
    <property type="match status" value="1"/>
</dbReference>
<dbReference type="GO" id="GO:0071897">
    <property type="term" value="P:DNA biosynthetic process"/>
    <property type="evidence" value="ECO:0007669"/>
    <property type="project" value="UniProtKB-ARBA"/>
</dbReference>
<evidence type="ECO:0000313" key="3">
    <source>
        <dbReference type="Proteomes" id="UP001152888"/>
    </source>
</evidence>
<dbReference type="SUPFAM" id="SSF56672">
    <property type="entry name" value="DNA/RNA polymerases"/>
    <property type="match status" value="1"/>
</dbReference>